<evidence type="ECO:0000313" key="3">
    <source>
        <dbReference type="Proteomes" id="UP001049176"/>
    </source>
</evidence>
<comment type="caution">
    <text evidence="2">The sequence shown here is derived from an EMBL/GenBank/DDBJ whole genome shotgun (WGS) entry which is preliminary data.</text>
</comment>
<evidence type="ECO:0000313" key="2">
    <source>
        <dbReference type="EMBL" id="KAG7089713.1"/>
    </source>
</evidence>
<dbReference type="RefSeq" id="XP_043006183.1">
    <property type="nucleotide sequence ID" value="XM_043156397.1"/>
</dbReference>
<gene>
    <name evidence="2" type="ORF">E1B28_011368</name>
</gene>
<name>A0A9P7RVB1_9AGAR</name>
<reference evidence="2" key="1">
    <citation type="journal article" date="2021" name="Genome Biol. Evol.">
        <title>The assembled and annotated genome of the fairy-ring fungus Marasmius oreades.</title>
        <authorList>
            <person name="Hiltunen M."/>
            <person name="Ament-Velasquez S.L."/>
            <person name="Johannesson H."/>
        </authorList>
    </citation>
    <scope>NUCLEOTIDE SEQUENCE</scope>
    <source>
        <strain evidence="2">03SP1</strain>
    </source>
</reference>
<keyword evidence="3" id="KW-1185">Reference proteome</keyword>
<organism evidence="2 3">
    <name type="scientific">Marasmius oreades</name>
    <name type="common">fairy-ring Marasmius</name>
    <dbReference type="NCBI Taxonomy" id="181124"/>
    <lineage>
        <taxon>Eukaryota</taxon>
        <taxon>Fungi</taxon>
        <taxon>Dikarya</taxon>
        <taxon>Basidiomycota</taxon>
        <taxon>Agaricomycotina</taxon>
        <taxon>Agaricomycetes</taxon>
        <taxon>Agaricomycetidae</taxon>
        <taxon>Agaricales</taxon>
        <taxon>Marasmiineae</taxon>
        <taxon>Marasmiaceae</taxon>
        <taxon>Marasmius</taxon>
    </lineage>
</organism>
<feature type="compositionally biased region" description="Basic and acidic residues" evidence="1">
    <location>
        <begin position="24"/>
        <end position="42"/>
    </location>
</feature>
<feature type="region of interest" description="Disordered" evidence="1">
    <location>
        <begin position="1"/>
        <end position="46"/>
    </location>
</feature>
<feature type="region of interest" description="Disordered" evidence="1">
    <location>
        <begin position="161"/>
        <end position="223"/>
    </location>
</feature>
<proteinExistence type="predicted"/>
<evidence type="ECO:0000256" key="1">
    <source>
        <dbReference type="SAM" id="MobiDB-lite"/>
    </source>
</evidence>
<sequence length="223" mass="24675">MVLSSNNGSASGFTKKFKKTDLKRKKEEIARNSSENKEKQPDDIIIPPDNALVHPKDWYRALAPGTLVWIGAVLKEWVLPKPLAKASKYYHLSIVDFSPFEPMIQELTTVPCIVVPLPSPKKLVNMSTFDRLFLHSYKSTCANNQQKELDDSLAVSVTEFNGTQTSQPSSSTSIAEVNGTEAFEPTSSTLSSEDGDKQPLSEVMEPTNKRKKGNKGRTTSTRA</sequence>
<dbReference type="Proteomes" id="UP001049176">
    <property type="component" value="Chromosome 7"/>
</dbReference>
<dbReference type="EMBL" id="CM032187">
    <property type="protein sequence ID" value="KAG7089713.1"/>
    <property type="molecule type" value="Genomic_DNA"/>
</dbReference>
<dbReference type="KEGG" id="more:E1B28_011368"/>
<dbReference type="GeneID" id="66080443"/>
<feature type="compositionally biased region" description="Polar residues" evidence="1">
    <location>
        <begin position="1"/>
        <end position="12"/>
    </location>
</feature>
<accession>A0A9P7RVB1</accession>
<feature type="compositionally biased region" description="Low complexity" evidence="1">
    <location>
        <begin position="163"/>
        <end position="173"/>
    </location>
</feature>
<protein>
    <submittedName>
        <fullName evidence="2">Uncharacterized protein</fullName>
    </submittedName>
</protein>
<dbReference type="AlphaFoldDB" id="A0A9P7RVB1"/>